<reference evidence="1" key="1">
    <citation type="submission" date="2021-06" db="EMBL/GenBank/DDBJ databases">
        <title>Parelaphostrongylus tenuis whole genome reference sequence.</title>
        <authorList>
            <person name="Garwood T.J."/>
            <person name="Larsen P.A."/>
            <person name="Fountain-Jones N.M."/>
            <person name="Garbe J.R."/>
            <person name="Macchietto M.G."/>
            <person name="Kania S.A."/>
            <person name="Gerhold R.W."/>
            <person name="Richards J.E."/>
            <person name="Wolf T.M."/>
        </authorList>
    </citation>
    <scope>NUCLEOTIDE SEQUENCE</scope>
    <source>
        <strain evidence="1">MNPRO001-30</strain>
        <tissue evidence="1">Meninges</tissue>
    </source>
</reference>
<accession>A0AAD5MXQ6</accession>
<evidence type="ECO:0000313" key="2">
    <source>
        <dbReference type="Proteomes" id="UP001196413"/>
    </source>
</evidence>
<comment type="caution">
    <text evidence="1">The sequence shown here is derived from an EMBL/GenBank/DDBJ whole genome shotgun (WGS) entry which is preliminary data.</text>
</comment>
<protein>
    <submittedName>
        <fullName evidence="1">Uncharacterized protein</fullName>
    </submittedName>
</protein>
<sequence length="52" mass="5911">MDFKANKFSYYGGVDSTYSFASRQLSTKSAREICGMEFINRSKLKALNLTHP</sequence>
<organism evidence="1 2">
    <name type="scientific">Parelaphostrongylus tenuis</name>
    <name type="common">Meningeal worm</name>
    <dbReference type="NCBI Taxonomy" id="148309"/>
    <lineage>
        <taxon>Eukaryota</taxon>
        <taxon>Metazoa</taxon>
        <taxon>Ecdysozoa</taxon>
        <taxon>Nematoda</taxon>
        <taxon>Chromadorea</taxon>
        <taxon>Rhabditida</taxon>
        <taxon>Rhabditina</taxon>
        <taxon>Rhabditomorpha</taxon>
        <taxon>Strongyloidea</taxon>
        <taxon>Metastrongylidae</taxon>
        <taxon>Parelaphostrongylus</taxon>
    </lineage>
</organism>
<evidence type="ECO:0000313" key="1">
    <source>
        <dbReference type="EMBL" id="KAJ1355951.1"/>
    </source>
</evidence>
<keyword evidence="2" id="KW-1185">Reference proteome</keyword>
<dbReference type="EMBL" id="JAHQIW010002646">
    <property type="protein sequence ID" value="KAJ1355951.1"/>
    <property type="molecule type" value="Genomic_DNA"/>
</dbReference>
<proteinExistence type="predicted"/>
<gene>
    <name evidence="1" type="ORF">KIN20_013551</name>
</gene>
<name>A0AAD5MXQ6_PARTN</name>
<dbReference type="Proteomes" id="UP001196413">
    <property type="component" value="Unassembled WGS sequence"/>
</dbReference>
<dbReference type="AlphaFoldDB" id="A0AAD5MXQ6"/>